<keyword evidence="2" id="KW-0238">DNA-binding</keyword>
<keyword evidence="3" id="KW-0804">Transcription</keyword>
<dbReference type="InterPro" id="IPR036388">
    <property type="entry name" value="WH-like_DNA-bd_sf"/>
</dbReference>
<dbReference type="EMBL" id="MCGG01000008">
    <property type="protein sequence ID" value="OEJ69298.1"/>
    <property type="molecule type" value="Genomic_DNA"/>
</dbReference>
<reference evidence="6" key="1">
    <citation type="submission" date="2016-07" db="EMBL/GenBank/DDBJ databases">
        <authorList>
            <person name="Florea S."/>
            <person name="Webb J.S."/>
            <person name="Jaromczyk J."/>
            <person name="Schardl C.L."/>
        </authorList>
    </citation>
    <scope>NUCLEOTIDE SEQUENCE [LARGE SCALE GENOMIC DNA]</scope>
    <source>
        <strain evidence="6">MV-1</strain>
    </source>
</reference>
<evidence type="ECO:0000259" key="4">
    <source>
        <dbReference type="PROSITE" id="PS50995"/>
    </source>
</evidence>
<dbReference type="AlphaFoldDB" id="A0A1E5QBA2"/>
<evidence type="ECO:0000313" key="6">
    <source>
        <dbReference type="Proteomes" id="UP000095347"/>
    </source>
</evidence>
<proteinExistence type="predicted"/>
<dbReference type="GO" id="GO:0003677">
    <property type="term" value="F:DNA binding"/>
    <property type="evidence" value="ECO:0007669"/>
    <property type="project" value="UniProtKB-KW"/>
</dbReference>
<feature type="domain" description="HTH marR-type" evidence="4">
    <location>
        <begin position="1"/>
        <end position="138"/>
    </location>
</feature>
<dbReference type="PANTHER" id="PTHR42756:SF1">
    <property type="entry name" value="TRANSCRIPTIONAL REPRESSOR OF EMRAB OPERON"/>
    <property type="match status" value="1"/>
</dbReference>
<dbReference type="Proteomes" id="UP000095347">
    <property type="component" value="Unassembled WGS sequence"/>
</dbReference>
<name>A0A1E5QBA2_9PROT</name>
<organism evidence="5 6">
    <name type="scientific">Magnetovibrio blakemorei</name>
    <dbReference type="NCBI Taxonomy" id="28181"/>
    <lineage>
        <taxon>Bacteria</taxon>
        <taxon>Pseudomonadati</taxon>
        <taxon>Pseudomonadota</taxon>
        <taxon>Alphaproteobacteria</taxon>
        <taxon>Rhodospirillales</taxon>
        <taxon>Magnetovibrionaceae</taxon>
        <taxon>Magnetovibrio</taxon>
    </lineage>
</organism>
<dbReference type="Pfam" id="PF01047">
    <property type="entry name" value="MarR"/>
    <property type="match status" value="1"/>
</dbReference>
<dbReference type="SMART" id="SM00347">
    <property type="entry name" value="HTH_MARR"/>
    <property type="match status" value="1"/>
</dbReference>
<evidence type="ECO:0000256" key="1">
    <source>
        <dbReference type="ARBA" id="ARBA00023015"/>
    </source>
</evidence>
<dbReference type="Gene3D" id="1.10.10.10">
    <property type="entry name" value="Winged helix-like DNA-binding domain superfamily/Winged helix DNA-binding domain"/>
    <property type="match status" value="1"/>
</dbReference>
<dbReference type="InterPro" id="IPR036390">
    <property type="entry name" value="WH_DNA-bd_sf"/>
</dbReference>
<sequence>MASEPEKSPAYVINHLSRLFTQSLYDQLKSHGVAPGQFPVLMCLWDQDGLTQRELYERVKIEQATMSNTLKRMERDCLIYREPDPADRRAMRIHLTGMAKNLQGTLTKGAKSVVKSAFDGVKKKDRKALMELLEHMIGNLEKAEKP</sequence>
<evidence type="ECO:0000256" key="2">
    <source>
        <dbReference type="ARBA" id="ARBA00023125"/>
    </source>
</evidence>
<dbReference type="PROSITE" id="PS50995">
    <property type="entry name" value="HTH_MARR_2"/>
    <property type="match status" value="1"/>
</dbReference>
<dbReference type="InterPro" id="IPR000835">
    <property type="entry name" value="HTH_MarR-typ"/>
</dbReference>
<gene>
    <name evidence="5" type="ORF">BEN30_04255</name>
</gene>
<dbReference type="STRING" id="28181.BEN30_04255"/>
<protein>
    <recommendedName>
        <fullName evidence="4">HTH marR-type domain-containing protein</fullName>
    </recommendedName>
</protein>
<dbReference type="GO" id="GO:0003700">
    <property type="term" value="F:DNA-binding transcription factor activity"/>
    <property type="evidence" value="ECO:0007669"/>
    <property type="project" value="InterPro"/>
</dbReference>
<dbReference type="PRINTS" id="PR00598">
    <property type="entry name" value="HTHMARR"/>
</dbReference>
<dbReference type="RefSeq" id="WP_069956839.1">
    <property type="nucleotide sequence ID" value="NZ_MCGG01000008.1"/>
</dbReference>
<keyword evidence="1" id="KW-0805">Transcription regulation</keyword>
<comment type="caution">
    <text evidence="5">The sequence shown here is derived from an EMBL/GenBank/DDBJ whole genome shotgun (WGS) entry which is preliminary data.</text>
</comment>
<evidence type="ECO:0000256" key="3">
    <source>
        <dbReference type="ARBA" id="ARBA00023163"/>
    </source>
</evidence>
<keyword evidence="6" id="KW-1185">Reference proteome</keyword>
<dbReference type="SUPFAM" id="SSF46785">
    <property type="entry name" value="Winged helix' DNA-binding domain"/>
    <property type="match status" value="1"/>
</dbReference>
<dbReference type="PANTHER" id="PTHR42756">
    <property type="entry name" value="TRANSCRIPTIONAL REGULATOR, MARR"/>
    <property type="match status" value="1"/>
</dbReference>
<accession>A0A1E5QBA2</accession>
<evidence type="ECO:0000313" key="5">
    <source>
        <dbReference type="EMBL" id="OEJ69298.1"/>
    </source>
</evidence>